<evidence type="ECO:0000313" key="1">
    <source>
        <dbReference type="EMBL" id="MBE0358834.1"/>
    </source>
</evidence>
<keyword evidence="2" id="KW-1185">Reference proteome</keyword>
<proteinExistence type="predicted"/>
<protein>
    <submittedName>
        <fullName evidence="1">Uncharacterized protein</fullName>
    </submittedName>
</protein>
<reference evidence="1 2" key="1">
    <citation type="submission" date="2015-06" db="EMBL/GenBank/DDBJ databases">
        <title>Genome sequence of Pseudoalteromonas aliena.</title>
        <authorList>
            <person name="Xie B.-B."/>
            <person name="Rong J.-C."/>
            <person name="Qin Q.-L."/>
            <person name="Zhang Y.-Z."/>
        </authorList>
    </citation>
    <scope>NUCLEOTIDE SEQUENCE [LARGE SCALE GENOMIC DNA]</scope>
    <source>
        <strain evidence="1 2">SW19</strain>
    </source>
</reference>
<accession>A0ABR9DWU8</accession>
<gene>
    <name evidence="1" type="ORF">PALI_a3640</name>
</gene>
<dbReference type="EMBL" id="AQGU01000024">
    <property type="protein sequence ID" value="MBE0358834.1"/>
    <property type="molecule type" value="Genomic_DNA"/>
</dbReference>
<sequence length="42" mass="4834">MLAQLILEQATLLPAYKRRAQIIQAQRLVSPRLATFSFMFPT</sequence>
<name>A0ABR9DWU8_9GAMM</name>
<evidence type="ECO:0000313" key="2">
    <source>
        <dbReference type="Proteomes" id="UP000648482"/>
    </source>
</evidence>
<comment type="caution">
    <text evidence="1">The sequence shown here is derived from an EMBL/GenBank/DDBJ whole genome shotgun (WGS) entry which is preliminary data.</text>
</comment>
<organism evidence="1 2">
    <name type="scientific">Pseudoalteromonas aliena SW19</name>
    <dbReference type="NCBI Taxonomy" id="1314866"/>
    <lineage>
        <taxon>Bacteria</taxon>
        <taxon>Pseudomonadati</taxon>
        <taxon>Pseudomonadota</taxon>
        <taxon>Gammaproteobacteria</taxon>
        <taxon>Alteromonadales</taxon>
        <taxon>Pseudoalteromonadaceae</taxon>
        <taxon>Pseudoalteromonas</taxon>
    </lineage>
</organism>
<dbReference type="Proteomes" id="UP000648482">
    <property type="component" value="Unassembled WGS sequence"/>
</dbReference>